<keyword evidence="2" id="KW-1185">Reference proteome</keyword>
<proteinExistence type="predicted"/>
<comment type="caution">
    <text evidence="1">The sequence shown here is derived from an EMBL/GenBank/DDBJ whole genome shotgun (WGS) entry which is preliminary data.</text>
</comment>
<evidence type="ECO:0000313" key="2">
    <source>
        <dbReference type="Proteomes" id="UP000696280"/>
    </source>
</evidence>
<accession>A0A9N9KRS0</accession>
<sequence length="138" mass="15448">MEPWVQNFGFLVYRLSYSETDEEWAAKKERIIQEVEKGWEGVVDAESVGRKAVLRWIDGRKVEIEEGDLEAARKHFNSATIPDSPNHIPRGLTTRTALAVTPASLKSFDSGSKMTTHSNTKKLPGDFCPFIHAIGSQC</sequence>
<gene>
    <name evidence="1" type="ORF">HYFRA_00007424</name>
</gene>
<name>A0A9N9KRS0_9HELO</name>
<reference evidence="1" key="1">
    <citation type="submission" date="2021-07" db="EMBL/GenBank/DDBJ databases">
        <authorList>
            <person name="Durling M."/>
        </authorList>
    </citation>
    <scope>NUCLEOTIDE SEQUENCE</scope>
</reference>
<dbReference type="AlphaFoldDB" id="A0A9N9KRS0"/>
<dbReference type="EMBL" id="CAJVRL010000043">
    <property type="protein sequence ID" value="CAG8951508.1"/>
    <property type="molecule type" value="Genomic_DNA"/>
</dbReference>
<evidence type="ECO:0000313" key="1">
    <source>
        <dbReference type="EMBL" id="CAG8951508.1"/>
    </source>
</evidence>
<protein>
    <submittedName>
        <fullName evidence="1">Uncharacterized protein</fullName>
    </submittedName>
</protein>
<dbReference type="OrthoDB" id="3437405at2759"/>
<dbReference type="Proteomes" id="UP000696280">
    <property type="component" value="Unassembled WGS sequence"/>
</dbReference>
<organism evidence="1 2">
    <name type="scientific">Hymenoscyphus fraxineus</name>
    <dbReference type="NCBI Taxonomy" id="746836"/>
    <lineage>
        <taxon>Eukaryota</taxon>
        <taxon>Fungi</taxon>
        <taxon>Dikarya</taxon>
        <taxon>Ascomycota</taxon>
        <taxon>Pezizomycotina</taxon>
        <taxon>Leotiomycetes</taxon>
        <taxon>Helotiales</taxon>
        <taxon>Helotiaceae</taxon>
        <taxon>Hymenoscyphus</taxon>
    </lineage>
</organism>